<protein>
    <submittedName>
        <fullName evidence="2">Uncharacterized protein</fullName>
    </submittedName>
</protein>
<name>A0A8T0T7C5_PANVG</name>
<keyword evidence="3" id="KW-1185">Reference proteome</keyword>
<gene>
    <name evidence="2" type="ORF">PVAP13_4NG038950</name>
</gene>
<accession>A0A8T0T7C5</accession>
<feature type="region of interest" description="Disordered" evidence="1">
    <location>
        <begin position="139"/>
        <end position="174"/>
    </location>
</feature>
<evidence type="ECO:0000256" key="1">
    <source>
        <dbReference type="SAM" id="MobiDB-lite"/>
    </source>
</evidence>
<feature type="compositionally biased region" description="Low complexity" evidence="1">
    <location>
        <begin position="12"/>
        <end position="28"/>
    </location>
</feature>
<evidence type="ECO:0000313" key="3">
    <source>
        <dbReference type="Proteomes" id="UP000823388"/>
    </source>
</evidence>
<dbReference type="AlphaFoldDB" id="A0A8T0T7C5"/>
<evidence type="ECO:0000313" key="2">
    <source>
        <dbReference type="EMBL" id="KAG2604079.1"/>
    </source>
</evidence>
<proteinExistence type="predicted"/>
<reference evidence="2 3" key="1">
    <citation type="submission" date="2020-05" db="EMBL/GenBank/DDBJ databases">
        <title>WGS assembly of Panicum virgatum.</title>
        <authorList>
            <person name="Lovell J.T."/>
            <person name="Jenkins J."/>
            <person name="Shu S."/>
            <person name="Juenger T.E."/>
            <person name="Schmutz J."/>
        </authorList>
    </citation>
    <scope>NUCLEOTIDE SEQUENCE [LARGE SCALE GENOMIC DNA]</scope>
    <source>
        <strain evidence="3">cv. AP13</strain>
    </source>
</reference>
<comment type="caution">
    <text evidence="2">The sequence shown here is derived from an EMBL/GenBank/DDBJ whole genome shotgun (WGS) entry which is preliminary data.</text>
</comment>
<sequence length="174" mass="18446">MPATFFSPLPDPSSASSATSSPASRAASSPPPGDNLLRSTMAPPLPSSFLLSRRIRGRGGRWPRGGGLKAPPASRAASEALLYLGRCRAEAAPEEAVRRGPCSVLASRARAWLPSWRRRCRGSRSVAASTGVLRLRREAESAASPGRVVLPDLSPPAGLPWRRRQDSTVATQDL</sequence>
<organism evidence="2 3">
    <name type="scientific">Panicum virgatum</name>
    <name type="common">Blackwell switchgrass</name>
    <dbReference type="NCBI Taxonomy" id="38727"/>
    <lineage>
        <taxon>Eukaryota</taxon>
        <taxon>Viridiplantae</taxon>
        <taxon>Streptophyta</taxon>
        <taxon>Embryophyta</taxon>
        <taxon>Tracheophyta</taxon>
        <taxon>Spermatophyta</taxon>
        <taxon>Magnoliopsida</taxon>
        <taxon>Liliopsida</taxon>
        <taxon>Poales</taxon>
        <taxon>Poaceae</taxon>
        <taxon>PACMAD clade</taxon>
        <taxon>Panicoideae</taxon>
        <taxon>Panicodae</taxon>
        <taxon>Paniceae</taxon>
        <taxon>Panicinae</taxon>
        <taxon>Panicum</taxon>
        <taxon>Panicum sect. Hiantes</taxon>
    </lineage>
</organism>
<feature type="region of interest" description="Disordered" evidence="1">
    <location>
        <begin position="1"/>
        <end position="75"/>
    </location>
</feature>
<dbReference type="EMBL" id="CM029044">
    <property type="protein sequence ID" value="KAG2604079.1"/>
    <property type="molecule type" value="Genomic_DNA"/>
</dbReference>
<dbReference type="Proteomes" id="UP000823388">
    <property type="component" value="Chromosome 4N"/>
</dbReference>